<dbReference type="PROSITE" id="PS50096">
    <property type="entry name" value="IQ"/>
    <property type="match status" value="1"/>
</dbReference>
<dbReference type="SMART" id="SM00015">
    <property type="entry name" value="IQ"/>
    <property type="match status" value="1"/>
</dbReference>
<evidence type="ECO:0000313" key="6">
    <source>
        <dbReference type="EMBL" id="SPC84790.1"/>
    </source>
</evidence>
<dbReference type="InterPro" id="IPR025064">
    <property type="entry name" value="DUF4005"/>
</dbReference>
<dbReference type="PANTHER" id="PTHR32295:SF175">
    <property type="entry name" value="PROTEIN IQ-DOMAIN 2"/>
    <property type="match status" value="1"/>
</dbReference>
<organism evidence="6">
    <name type="scientific">Fagus sylvatica</name>
    <name type="common">Beechnut</name>
    <dbReference type="NCBI Taxonomy" id="28930"/>
    <lineage>
        <taxon>Eukaryota</taxon>
        <taxon>Viridiplantae</taxon>
        <taxon>Streptophyta</taxon>
        <taxon>Embryophyta</taxon>
        <taxon>Tracheophyta</taxon>
        <taxon>Spermatophyta</taxon>
        <taxon>Magnoliopsida</taxon>
        <taxon>eudicotyledons</taxon>
        <taxon>Gunneridae</taxon>
        <taxon>Pentapetalae</taxon>
        <taxon>rosids</taxon>
        <taxon>fabids</taxon>
        <taxon>Fagales</taxon>
        <taxon>Fagaceae</taxon>
        <taxon>Fagus</taxon>
    </lineage>
</organism>
<proteinExistence type="inferred from homology"/>
<accession>A0A2N9FCP7</accession>
<dbReference type="AlphaFoldDB" id="A0A2N9FCP7"/>
<sequence length="477" mass="52312">MGRKGNWFSSVKKALSPESKKSDKSKKKWFGKQKHLGSEPTSSETVTVPPLSQREEVNLTNVENELTSAENEQSEHANSVAVATAAAAEAAVVAAHAAAEAVRLSTVTQFAGKSKEEVAAIKIQTAFRGYLARRALRALRGLVRLKSLMEGPVVKRQAAKTLRCMQTLARVQCQIRTRRIRMSEDNQALQRQLLQKQAKELECLRIGEEWDDSIQSKEQIEAGLHSKHEATIRRERALAYAFSHQQTLKNSSRSVNPMFMDPSNPTWGWSWLERWMAARPWENRSLIEKELNIDHSSVKSASHSLIGGEISKSYARYQLNSDNHSPTASQNPGHPSFQSPSTPSRPASTKVAKKVKPANPMGGWGPDDDSKSMASLQSEQFRRHTIAGSSVRDDESLASSPSVPSYMVPTKSARAKSRGQSPLGAEKNGTPEKGSSGPAKKRLSFPPSPAKPRRHSGPPKVDISLNAQNNTSNGVAS</sequence>
<feature type="compositionally biased region" description="Polar residues" evidence="4">
    <location>
        <begin position="320"/>
        <end position="347"/>
    </location>
</feature>
<dbReference type="PANTHER" id="PTHR32295">
    <property type="entry name" value="IQ-DOMAIN 5-RELATED"/>
    <property type="match status" value="1"/>
</dbReference>
<evidence type="ECO:0000256" key="3">
    <source>
        <dbReference type="ARBA" id="ARBA00024378"/>
    </source>
</evidence>
<dbReference type="EMBL" id="OIVN01000735">
    <property type="protein sequence ID" value="SPC84790.1"/>
    <property type="molecule type" value="Genomic_DNA"/>
</dbReference>
<feature type="compositionally biased region" description="Polar residues" evidence="4">
    <location>
        <begin position="465"/>
        <end position="477"/>
    </location>
</feature>
<comment type="similarity">
    <text evidence="2">Belongs to the IQD family.</text>
</comment>
<comment type="subunit">
    <text evidence="3">Binds to multiple calmodulin (CaM) in the presence of Ca(2+) and CaM-like proteins.</text>
</comment>
<feature type="region of interest" description="Disordered" evidence="4">
    <location>
        <begin position="1"/>
        <end position="53"/>
    </location>
</feature>
<reference evidence="6" key="1">
    <citation type="submission" date="2018-02" db="EMBL/GenBank/DDBJ databases">
        <authorList>
            <person name="Cohen D.B."/>
            <person name="Kent A.D."/>
        </authorList>
    </citation>
    <scope>NUCLEOTIDE SEQUENCE</scope>
</reference>
<feature type="domain" description="DUF4005" evidence="5">
    <location>
        <begin position="388"/>
        <end position="461"/>
    </location>
</feature>
<dbReference type="Pfam" id="PF00612">
    <property type="entry name" value="IQ"/>
    <property type="match status" value="1"/>
</dbReference>
<keyword evidence="1" id="KW-0112">Calmodulin-binding</keyword>
<evidence type="ECO:0000256" key="4">
    <source>
        <dbReference type="SAM" id="MobiDB-lite"/>
    </source>
</evidence>
<gene>
    <name evidence="6" type="ORF">FSB_LOCUS12672</name>
</gene>
<evidence type="ECO:0000256" key="2">
    <source>
        <dbReference type="ARBA" id="ARBA00024341"/>
    </source>
</evidence>
<name>A0A2N9FCP7_FAGSY</name>
<feature type="compositionally biased region" description="Basic residues" evidence="4">
    <location>
        <begin position="23"/>
        <end position="35"/>
    </location>
</feature>
<dbReference type="GO" id="GO:0005516">
    <property type="term" value="F:calmodulin binding"/>
    <property type="evidence" value="ECO:0007669"/>
    <property type="project" value="UniProtKB-KW"/>
</dbReference>
<feature type="region of interest" description="Disordered" evidence="4">
    <location>
        <begin position="320"/>
        <end position="477"/>
    </location>
</feature>
<dbReference type="Gene3D" id="1.20.5.1190">
    <property type="entry name" value="iswi atpase"/>
    <property type="match status" value="1"/>
</dbReference>
<evidence type="ECO:0000259" key="5">
    <source>
        <dbReference type="Pfam" id="PF13178"/>
    </source>
</evidence>
<dbReference type="InterPro" id="IPR000048">
    <property type="entry name" value="IQ_motif_EF-hand-BS"/>
</dbReference>
<dbReference type="Pfam" id="PF13178">
    <property type="entry name" value="DUF4005"/>
    <property type="match status" value="1"/>
</dbReference>
<evidence type="ECO:0000256" key="1">
    <source>
        <dbReference type="ARBA" id="ARBA00022860"/>
    </source>
</evidence>
<protein>
    <recommendedName>
        <fullName evidence="5">DUF4005 domain-containing protein</fullName>
    </recommendedName>
</protein>